<evidence type="ECO:0000256" key="1">
    <source>
        <dbReference type="SAM" id="MobiDB-lite"/>
    </source>
</evidence>
<dbReference type="GeneTree" id="ENSGT00940000177629"/>
<evidence type="ECO:0000313" key="2">
    <source>
        <dbReference type="Ensembl" id="ENSPKIP00000007062.1"/>
    </source>
</evidence>
<sequence>MFKGEGYKKISKAVLISQNTVAKVMQKFKKDGIATVSQRSPGRPRKLTPRRERLLMRSVEEHQAESQTRVSVSRDTIRHTLQRNGKWGGRPLRKPLLKPELARTHAEKDEDTLE</sequence>
<dbReference type="Proteomes" id="UP000261540">
    <property type="component" value="Unplaced"/>
</dbReference>
<organism evidence="2 3">
    <name type="scientific">Paramormyrops kingsleyae</name>
    <dbReference type="NCBI Taxonomy" id="1676925"/>
    <lineage>
        <taxon>Eukaryota</taxon>
        <taxon>Metazoa</taxon>
        <taxon>Chordata</taxon>
        <taxon>Craniata</taxon>
        <taxon>Vertebrata</taxon>
        <taxon>Euteleostomi</taxon>
        <taxon>Actinopterygii</taxon>
        <taxon>Neopterygii</taxon>
        <taxon>Teleostei</taxon>
        <taxon>Osteoglossocephala</taxon>
        <taxon>Osteoglossomorpha</taxon>
        <taxon>Osteoglossiformes</taxon>
        <taxon>Mormyridae</taxon>
        <taxon>Paramormyrops</taxon>
    </lineage>
</organism>
<proteinExistence type="predicted"/>
<dbReference type="Ensembl" id="ENSPKIT00000031106.1">
    <property type="protein sequence ID" value="ENSPKIP00000007062.1"/>
    <property type="gene ID" value="ENSPKIG00000023104.1"/>
</dbReference>
<reference evidence="2" key="1">
    <citation type="submission" date="2025-08" db="UniProtKB">
        <authorList>
            <consortium name="Ensembl"/>
        </authorList>
    </citation>
    <scope>IDENTIFICATION</scope>
</reference>
<dbReference type="AlphaFoldDB" id="A0A3B3QJY2"/>
<feature type="region of interest" description="Disordered" evidence="1">
    <location>
        <begin position="58"/>
        <end position="114"/>
    </location>
</feature>
<keyword evidence="3" id="KW-1185">Reference proteome</keyword>
<dbReference type="InterPro" id="IPR009057">
    <property type="entry name" value="Homeodomain-like_sf"/>
</dbReference>
<feature type="compositionally biased region" description="Polar residues" evidence="1">
    <location>
        <begin position="65"/>
        <end position="74"/>
    </location>
</feature>
<dbReference type="Gene3D" id="1.10.10.10">
    <property type="entry name" value="Winged helix-like DNA-binding domain superfamily/Winged helix DNA-binding domain"/>
    <property type="match status" value="1"/>
</dbReference>
<name>A0A3B3QJY2_9TELE</name>
<evidence type="ECO:0008006" key="4">
    <source>
        <dbReference type="Google" id="ProtNLM"/>
    </source>
</evidence>
<dbReference type="InterPro" id="IPR036388">
    <property type="entry name" value="WH-like_DNA-bd_sf"/>
</dbReference>
<protein>
    <recommendedName>
        <fullName evidence="4">Transposase Tc1-like domain-containing protein</fullName>
    </recommendedName>
</protein>
<accession>A0A3B3QJY2</accession>
<dbReference type="SUPFAM" id="SSF46689">
    <property type="entry name" value="Homeodomain-like"/>
    <property type="match status" value="1"/>
</dbReference>
<reference evidence="2" key="2">
    <citation type="submission" date="2025-09" db="UniProtKB">
        <authorList>
            <consortium name="Ensembl"/>
        </authorList>
    </citation>
    <scope>IDENTIFICATION</scope>
</reference>
<evidence type="ECO:0000313" key="3">
    <source>
        <dbReference type="Proteomes" id="UP000261540"/>
    </source>
</evidence>